<sequence length="241" mass="26652">MYQWLNDISHLLSQPFFTLVNSTEQVPLLAAFVLGLIGAVAPCQLTANIGAITLYGSKSLQYKKQWVEVTSFIFGKVVVFSILGLAVWLIGKELQYALPEYFSVIRKLMGPLLIVIGLVLLGFLKLRIFEKFTFPTIKGDGIIGSFLMGASFSLAFCPTMFSLFFLTLMPIVISTEYGAVLPSVFAIGTALPVLVVLSIIWLFGFDGLLMKKSRKIGWIVQKFAGTLMILIGLLDTITYWS</sequence>
<dbReference type="InterPro" id="IPR039447">
    <property type="entry name" value="UreH-like_TM_dom"/>
</dbReference>
<reference evidence="3 4" key="1">
    <citation type="submission" date="2024-08" db="EMBL/GenBank/DDBJ databases">
        <title>Two novel Cytobacillus novel species.</title>
        <authorList>
            <person name="Liu G."/>
        </authorList>
    </citation>
    <scope>NUCLEOTIDE SEQUENCE [LARGE SCALE GENOMIC DNA]</scope>
    <source>
        <strain evidence="3 4">FJAT-54145</strain>
    </source>
</reference>
<keyword evidence="1" id="KW-0812">Transmembrane</keyword>
<keyword evidence="4" id="KW-1185">Reference proteome</keyword>
<proteinExistence type="predicted"/>
<feature type="domain" description="Urease accessory protein UreH-like transmembrane" evidence="2">
    <location>
        <begin position="30"/>
        <end position="233"/>
    </location>
</feature>
<feature type="transmembrane region" description="Helical" evidence="1">
    <location>
        <begin position="66"/>
        <end position="88"/>
    </location>
</feature>
<feature type="transmembrane region" description="Helical" evidence="1">
    <location>
        <begin position="108"/>
        <end position="126"/>
    </location>
</feature>
<comment type="caution">
    <text evidence="3">The sequence shown here is derived from an EMBL/GenBank/DDBJ whole genome shotgun (WGS) entry which is preliminary data.</text>
</comment>
<gene>
    <name evidence="3" type="ORF">ACFYKX_02565</name>
</gene>
<keyword evidence="1" id="KW-0472">Membrane</keyword>
<evidence type="ECO:0000313" key="4">
    <source>
        <dbReference type="Proteomes" id="UP001601059"/>
    </source>
</evidence>
<dbReference type="RefSeq" id="WP_389357751.1">
    <property type="nucleotide sequence ID" value="NZ_JBIACK010000001.1"/>
</dbReference>
<dbReference type="EMBL" id="JBIACK010000001">
    <property type="protein sequence ID" value="MFE8699501.1"/>
    <property type="molecule type" value="Genomic_DNA"/>
</dbReference>
<dbReference type="Pfam" id="PF13386">
    <property type="entry name" value="DsbD_2"/>
    <property type="match status" value="1"/>
</dbReference>
<feature type="transmembrane region" description="Helical" evidence="1">
    <location>
        <begin position="216"/>
        <end position="240"/>
    </location>
</feature>
<evidence type="ECO:0000259" key="2">
    <source>
        <dbReference type="Pfam" id="PF13386"/>
    </source>
</evidence>
<dbReference type="InterPro" id="IPR051790">
    <property type="entry name" value="Cytochrome_c-biogenesis_DsbD"/>
</dbReference>
<feature type="transmembrane region" description="Helical" evidence="1">
    <location>
        <begin position="28"/>
        <end position="54"/>
    </location>
</feature>
<feature type="transmembrane region" description="Helical" evidence="1">
    <location>
        <begin position="179"/>
        <end position="204"/>
    </location>
</feature>
<accession>A0ABW6K5M7</accession>
<evidence type="ECO:0000313" key="3">
    <source>
        <dbReference type="EMBL" id="MFE8699501.1"/>
    </source>
</evidence>
<dbReference type="PANTHER" id="PTHR31272:SF4">
    <property type="entry name" value="CYTOCHROME C-TYPE BIOGENESIS PROTEIN HI_1454-RELATED"/>
    <property type="match status" value="1"/>
</dbReference>
<name>A0ABW6K5M7_9BACI</name>
<dbReference type="PANTHER" id="PTHR31272">
    <property type="entry name" value="CYTOCHROME C-TYPE BIOGENESIS PROTEIN HI_1454-RELATED"/>
    <property type="match status" value="1"/>
</dbReference>
<dbReference type="Proteomes" id="UP001601059">
    <property type="component" value="Unassembled WGS sequence"/>
</dbReference>
<organism evidence="3 4">
    <name type="scientific">Cytobacillus spartinae</name>
    <dbReference type="NCBI Taxonomy" id="3299023"/>
    <lineage>
        <taxon>Bacteria</taxon>
        <taxon>Bacillati</taxon>
        <taxon>Bacillota</taxon>
        <taxon>Bacilli</taxon>
        <taxon>Bacillales</taxon>
        <taxon>Bacillaceae</taxon>
        <taxon>Cytobacillus</taxon>
    </lineage>
</organism>
<feature type="transmembrane region" description="Helical" evidence="1">
    <location>
        <begin position="146"/>
        <end position="173"/>
    </location>
</feature>
<keyword evidence="1" id="KW-1133">Transmembrane helix</keyword>
<protein>
    <submittedName>
        <fullName evidence="3">Sulfite exporter TauE/SafE family protein</fullName>
    </submittedName>
</protein>
<evidence type="ECO:0000256" key="1">
    <source>
        <dbReference type="SAM" id="Phobius"/>
    </source>
</evidence>